<feature type="signal peptide" evidence="1">
    <location>
        <begin position="1"/>
        <end position="26"/>
    </location>
</feature>
<dbReference type="PANTHER" id="PTHR45982">
    <property type="entry name" value="REGULATOR OF CHROMOSOME CONDENSATION"/>
    <property type="match status" value="1"/>
</dbReference>
<accession>C3X8T8</accession>
<dbReference type="Pfam" id="PF13540">
    <property type="entry name" value="RCC1_2"/>
    <property type="match status" value="1"/>
</dbReference>
<feature type="chain" id="PRO_5030166980" description="Regulator of chromosome condensation (RCC1)" evidence="1">
    <location>
        <begin position="27"/>
        <end position="417"/>
    </location>
</feature>
<dbReference type="Proteomes" id="UP000005089">
    <property type="component" value="Unassembled WGS sequence"/>
</dbReference>
<reference evidence="2 3" key="1">
    <citation type="submission" date="2009-02" db="EMBL/GenBank/DDBJ databases">
        <title>The Genome Sequence of Oxalobacter formigenes OXCC13.</title>
        <authorList>
            <consortium name="The Broad Institute Genome Sequencing Platform"/>
            <person name="Ward D."/>
            <person name="Young S.K."/>
            <person name="Kodira C.D."/>
            <person name="Zeng Q."/>
            <person name="Koehrsen M."/>
            <person name="Alvarado L."/>
            <person name="Berlin A."/>
            <person name="Borenstein D."/>
            <person name="Chen Z."/>
            <person name="Engels R."/>
            <person name="Freedman E."/>
            <person name="Gellesch M."/>
            <person name="Goldberg J."/>
            <person name="Griggs A."/>
            <person name="Gujja S."/>
            <person name="Heiman D."/>
            <person name="Hepburn T."/>
            <person name="Howarth C."/>
            <person name="Jen D."/>
            <person name="Larson L."/>
            <person name="Lewis B."/>
            <person name="Mehta T."/>
            <person name="Park D."/>
            <person name="Pearson M."/>
            <person name="Roberts A."/>
            <person name="Saif S."/>
            <person name="Shea T."/>
            <person name="Shenoy N."/>
            <person name="Sisk P."/>
            <person name="Stolte C."/>
            <person name="Sykes S."/>
            <person name="Walk T."/>
            <person name="White J."/>
            <person name="Yandava C."/>
            <person name="Allison M.J."/>
            <person name="Lander E."/>
            <person name="Nusbaum C."/>
            <person name="Galagan J."/>
            <person name="Birren B."/>
        </authorList>
    </citation>
    <scope>NUCLEOTIDE SEQUENCE [LARGE SCALE GENOMIC DNA]</scope>
    <source>
        <strain evidence="2 3">OXCC13</strain>
    </source>
</reference>
<dbReference type="EMBL" id="GG658170">
    <property type="protein sequence ID" value="EEO29614.1"/>
    <property type="molecule type" value="Genomic_DNA"/>
</dbReference>
<dbReference type="AlphaFoldDB" id="C3X8T8"/>
<dbReference type="GO" id="GO:0005085">
    <property type="term" value="F:guanyl-nucleotide exchange factor activity"/>
    <property type="evidence" value="ECO:0007669"/>
    <property type="project" value="TreeGrafter"/>
</dbReference>
<dbReference type="InterPro" id="IPR009091">
    <property type="entry name" value="RCC1/BLIP-II"/>
</dbReference>
<gene>
    <name evidence="2" type="ORF">OFBG_00642</name>
</gene>
<sequence>MRLARFLLTILVSLCTIFFLSSPAQASDAPAKRIDAGNASSVYIDSAGKLWASRDTFYYEGEKNRPAMIAKNVIAVSTSQGESTVYFITRDHTLWGYGSGTYGQLGKEKDFSPTPEPLLKNIVFIDAGHDTPFAIDEKGQLWTWGNDNPAKGKSTLIQASVPAFPAGLVKMADNIVQVSSSLSHTLALAKDGTLLAWGDNPGGEIGDGTITNRTHPVTVDISTLNGRKIVKITTRFGESFALTDDGTLWNWGQSYTIPAEPGAGFPRLKPEKITYLDNVADVALGWGHILVLKKDKTVWIAGTGKMLNRDMEYEKIMYEERQTFLSMHGGKPDEETGDDDSLNDTSDDRFREIVHRWHSPRKIATNIAEITSGQNHILLRKTNGTVIGCGANFAGELGIPNKGKQVYFTFVTLPVPR</sequence>
<dbReference type="Gene3D" id="2.130.10.30">
    <property type="entry name" value="Regulator of chromosome condensation 1/beta-lactamase-inhibitor protein II"/>
    <property type="match status" value="2"/>
</dbReference>
<dbReference type="HOGENOM" id="CLU_005210_8_1_4"/>
<organism evidence="2 3">
    <name type="scientific">Oxalobacter formigenes OXCC13</name>
    <dbReference type="NCBI Taxonomy" id="556269"/>
    <lineage>
        <taxon>Bacteria</taxon>
        <taxon>Pseudomonadati</taxon>
        <taxon>Pseudomonadota</taxon>
        <taxon>Betaproteobacteria</taxon>
        <taxon>Burkholderiales</taxon>
        <taxon>Oxalobacteraceae</taxon>
        <taxon>Oxalobacter</taxon>
    </lineage>
</organism>
<dbReference type="eggNOG" id="COG5184">
    <property type="taxonomic scope" value="Bacteria"/>
</dbReference>
<dbReference type="PANTHER" id="PTHR45982:SF1">
    <property type="entry name" value="REGULATOR OF CHROMOSOME CONDENSATION"/>
    <property type="match status" value="1"/>
</dbReference>
<dbReference type="RefSeq" id="WP_005880226.1">
    <property type="nucleotide sequence ID" value="NZ_CP019430.1"/>
</dbReference>
<dbReference type="OrthoDB" id="8577868at2"/>
<dbReference type="PROSITE" id="PS50012">
    <property type="entry name" value="RCC1_3"/>
    <property type="match status" value="4"/>
</dbReference>
<dbReference type="GeneID" id="77135448"/>
<evidence type="ECO:0000313" key="2">
    <source>
        <dbReference type="EMBL" id="EEO29614.1"/>
    </source>
</evidence>
<dbReference type="SUPFAM" id="SSF50985">
    <property type="entry name" value="RCC1/BLIP-II"/>
    <property type="match status" value="1"/>
</dbReference>
<evidence type="ECO:0000313" key="3">
    <source>
        <dbReference type="Proteomes" id="UP000005089"/>
    </source>
</evidence>
<proteinExistence type="predicted"/>
<evidence type="ECO:0000256" key="1">
    <source>
        <dbReference type="SAM" id="SignalP"/>
    </source>
</evidence>
<dbReference type="InterPro" id="IPR000408">
    <property type="entry name" value="Reg_chr_condens"/>
</dbReference>
<protein>
    <recommendedName>
        <fullName evidence="4">Regulator of chromosome condensation (RCC1)</fullName>
    </recommendedName>
</protein>
<keyword evidence="1" id="KW-0732">Signal</keyword>
<name>C3X8T8_OXAFO</name>
<dbReference type="GO" id="GO:0005737">
    <property type="term" value="C:cytoplasm"/>
    <property type="evidence" value="ECO:0007669"/>
    <property type="project" value="TreeGrafter"/>
</dbReference>
<keyword evidence="3" id="KW-1185">Reference proteome</keyword>
<dbReference type="STRING" id="847.BRW83_1592"/>
<evidence type="ECO:0008006" key="4">
    <source>
        <dbReference type="Google" id="ProtNLM"/>
    </source>
</evidence>
<dbReference type="InterPro" id="IPR051553">
    <property type="entry name" value="Ran_GTPase-activating"/>
</dbReference>